<comment type="caution">
    <text evidence="1">The sequence shown here is derived from an EMBL/GenBank/DDBJ whole genome shotgun (WGS) entry which is preliminary data.</text>
</comment>
<gene>
    <name evidence="1" type="ORF">EVAR_101198_1</name>
</gene>
<dbReference type="EMBL" id="BGZK01002991">
    <property type="protein sequence ID" value="GBP97707.1"/>
    <property type="molecule type" value="Genomic_DNA"/>
</dbReference>
<evidence type="ECO:0000313" key="2">
    <source>
        <dbReference type="Proteomes" id="UP000299102"/>
    </source>
</evidence>
<dbReference type="Proteomes" id="UP000299102">
    <property type="component" value="Unassembled WGS sequence"/>
</dbReference>
<organism evidence="1 2">
    <name type="scientific">Eumeta variegata</name>
    <name type="common">Bagworm moth</name>
    <name type="synonym">Eumeta japonica</name>
    <dbReference type="NCBI Taxonomy" id="151549"/>
    <lineage>
        <taxon>Eukaryota</taxon>
        <taxon>Metazoa</taxon>
        <taxon>Ecdysozoa</taxon>
        <taxon>Arthropoda</taxon>
        <taxon>Hexapoda</taxon>
        <taxon>Insecta</taxon>
        <taxon>Pterygota</taxon>
        <taxon>Neoptera</taxon>
        <taxon>Endopterygota</taxon>
        <taxon>Lepidoptera</taxon>
        <taxon>Glossata</taxon>
        <taxon>Ditrysia</taxon>
        <taxon>Tineoidea</taxon>
        <taxon>Psychidae</taxon>
        <taxon>Oiketicinae</taxon>
        <taxon>Eumeta</taxon>
    </lineage>
</organism>
<dbReference type="AlphaFoldDB" id="A0A4C2AG54"/>
<name>A0A4C2AG54_EUMVA</name>
<accession>A0A4C2AG54</accession>
<keyword evidence="2" id="KW-1185">Reference proteome</keyword>
<evidence type="ECO:0000313" key="1">
    <source>
        <dbReference type="EMBL" id="GBP97707.1"/>
    </source>
</evidence>
<sequence length="175" mass="19365">MGSSIHMLIDLIFFDEGIRFSQTLQKITAVSRKLAWRGRRHETIELREAREVNNECCPPLPSASRFRLALASRVPTLADRSQCARSARGMLMCGGDGGVVQHLSRSASELVPFGHTTCRGTVGNGSQWAIVVTTQLEKQNALSRKRHASKVISPHTPPHQRVLTSALSARKIRPF</sequence>
<proteinExistence type="predicted"/>
<reference evidence="1 2" key="1">
    <citation type="journal article" date="2019" name="Commun. Biol.">
        <title>The bagworm genome reveals a unique fibroin gene that provides high tensile strength.</title>
        <authorList>
            <person name="Kono N."/>
            <person name="Nakamura H."/>
            <person name="Ohtoshi R."/>
            <person name="Tomita M."/>
            <person name="Numata K."/>
            <person name="Arakawa K."/>
        </authorList>
    </citation>
    <scope>NUCLEOTIDE SEQUENCE [LARGE SCALE GENOMIC DNA]</scope>
</reference>
<protein>
    <submittedName>
        <fullName evidence="1">Uncharacterized protein</fullName>
    </submittedName>
</protein>